<evidence type="ECO:0000313" key="3">
    <source>
        <dbReference type="Proteomes" id="UP000012243"/>
    </source>
</evidence>
<organism evidence="2 3">
    <name type="scientific">Helicobacter pylori Hp A-11</name>
    <dbReference type="NCBI Taxonomy" id="992035"/>
    <lineage>
        <taxon>Bacteria</taxon>
        <taxon>Pseudomonadati</taxon>
        <taxon>Campylobacterota</taxon>
        <taxon>Epsilonproteobacteria</taxon>
        <taxon>Campylobacterales</taxon>
        <taxon>Helicobacteraceae</taxon>
        <taxon>Helicobacter</taxon>
    </lineage>
</organism>
<dbReference type="InterPro" id="IPR004357">
    <property type="entry name" value="IVSec_CagX"/>
</dbReference>
<comment type="caution">
    <text evidence="2">The sequence shown here is derived from an EMBL/GenBank/DDBJ whole genome shotgun (WGS) entry which is preliminary data.</text>
</comment>
<accession>N4T814</accession>
<dbReference type="PRINTS" id="PR01556">
    <property type="entry name" value="TYPE4SSCAGX"/>
</dbReference>
<dbReference type="EMBL" id="AOTW01000001">
    <property type="protein sequence ID" value="ENH59318.1"/>
    <property type="molecule type" value="Genomic_DNA"/>
</dbReference>
<protein>
    <submittedName>
        <fullName evidence="2">Cag island domain protein</fullName>
    </submittedName>
</protein>
<dbReference type="AlphaFoldDB" id="N4T814"/>
<dbReference type="Proteomes" id="UP000012243">
    <property type="component" value="Unassembled WGS sequence"/>
</dbReference>
<sequence length="136" mass="16145">MSFLTVRTNKALYQFILRIAQQDNFATAYLTVKLEYPQRQKVSSLIEEELKKREEEQKEREMVLKENRNITAYINRVMMASNEQVISKEKIREEKQKVVLDNAKALETQYVHKALNISNYGELKRVIKKLPLVRNK</sequence>
<feature type="coiled-coil region" evidence="1">
    <location>
        <begin position="39"/>
        <end position="67"/>
    </location>
</feature>
<name>N4T814_HELPX</name>
<gene>
    <name evidence="2" type="primary">cagX</name>
    <name evidence="2" type="ORF">HPHPA11_0453</name>
</gene>
<dbReference type="PATRIC" id="fig|992035.3.peg.443"/>
<evidence type="ECO:0000256" key="1">
    <source>
        <dbReference type="SAM" id="Coils"/>
    </source>
</evidence>
<keyword evidence="1" id="KW-0175">Coiled coil</keyword>
<evidence type="ECO:0000313" key="2">
    <source>
        <dbReference type="EMBL" id="ENH59318.1"/>
    </source>
</evidence>
<reference evidence="2 3" key="1">
    <citation type="submission" date="2013-02" db="EMBL/GenBank/DDBJ databases">
        <title>Comparative Sequence Analysis of H. pylori Isolates.</title>
        <authorList>
            <person name="Blanchard T.G."/>
            <person name="Czinn S.J."/>
            <person name="McCracken C.M."/>
            <person name="Abolude K.A."/>
            <person name="Shefchek K.S."/>
            <person name="Maroo A.M."/>
            <person name="Santana-Cruz I.S."/>
            <person name="Tallon L.J."/>
            <person name="Ficke F.W.F."/>
        </authorList>
    </citation>
    <scope>NUCLEOTIDE SEQUENCE [LARGE SCALE GENOMIC DNA]</scope>
    <source>
        <strain evidence="2 3">Hp A-11</strain>
    </source>
</reference>
<proteinExistence type="predicted"/>